<reference evidence="2" key="3">
    <citation type="submission" date="2022-06" db="UniProtKB">
        <authorList>
            <consortium name="EnsemblPlants"/>
        </authorList>
    </citation>
    <scope>IDENTIFICATION</scope>
</reference>
<name>A0A8R7TH59_TRIUA</name>
<sequence>MLSSRPSSTKALISPLDSTPPHSVLQSSTCCWRLLEGGDWRVLDWQPQHTIRSARQS</sequence>
<keyword evidence="3" id="KW-1185">Reference proteome</keyword>
<evidence type="ECO:0000256" key="1">
    <source>
        <dbReference type="SAM" id="MobiDB-lite"/>
    </source>
</evidence>
<dbReference type="Proteomes" id="UP000015106">
    <property type="component" value="Chromosome 2"/>
</dbReference>
<dbReference type="AlphaFoldDB" id="A0A8R7TH59"/>
<proteinExistence type="predicted"/>
<dbReference type="Gramene" id="TuG1812G0200002781.01.T01">
    <property type="protein sequence ID" value="TuG1812G0200002781.01.T01.cds470338"/>
    <property type="gene ID" value="TuG1812G0200002781.01"/>
</dbReference>
<accession>A0A8R7TH59</accession>
<evidence type="ECO:0000313" key="2">
    <source>
        <dbReference type="EnsemblPlants" id="TuG1812G0200002781.01.T01.cds470338"/>
    </source>
</evidence>
<dbReference type="EnsemblPlants" id="TuG1812G0200002781.01.T01">
    <property type="protein sequence ID" value="TuG1812G0200002781.01.T01.cds470338"/>
    <property type="gene ID" value="TuG1812G0200002781.01"/>
</dbReference>
<evidence type="ECO:0000313" key="3">
    <source>
        <dbReference type="Proteomes" id="UP000015106"/>
    </source>
</evidence>
<protein>
    <submittedName>
        <fullName evidence="2">Uncharacterized protein</fullName>
    </submittedName>
</protein>
<feature type="region of interest" description="Disordered" evidence="1">
    <location>
        <begin position="1"/>
        <end position="22"/>
    </location>
</feature>
<organism evidence="2 3">
    <name type="scientific">Triticum urartu</name>
    <name type="common">Red wild einkorn</name>
    <name type="synonym">Crithodium urartu</name>
    <dbReference type="NCBI Taxonomy" id="4572"/>
    <lineage>
        <taxon>Eukaryota</taxon>
        <taxon>Viridiplantae</taxon>
        <taxon>Streptophyta</taxon>
        <taxon>Embryophyta</taxon>
        <taxon>Tracheophyta</taxon>
        <taxon>Spermatophyta</taxon>
        <taxon>Magnoliopsida</taxon>
        <taxon>Liliopsida</taxon>
        <taxon>Poales</taxon>
        <taxon>Poaceae</taxon>
        <taxon>BOP clade</taxon>
        <taxon>Pooideae</taxon>
        <taxon>Triticodae</taxon>
        <taxon>Triticeae</taxon>
        <taxon>Triticinae</taxon>
        <taxon>Triticum</taxon>
    </lineage>
</organism>
<reference evidence="2" key="2">
    <citation type="submission" date="2018-03" db="EMBL/GenBank/DDBJ databases">
        <title>The Triticum urartu genome reveals the dynamic nature of wheat genome evolution.</title>
        <authorList>
            <person name="Ling H."/>
            <person name="Ma B."/>
            <person name="Shi X."/>
            <person name="Liu H."/>
            <person name="Dong L."/>
            <person name="Sun H."/>
            <person name="Cao Y."/>
            <person name="Gao Q."/>
            <person name="Zheng S."/>
            <person name="Li Y."/>
            <person name="Yu Y."/>
            <person name="Du H."/>
            <person name="Qi M."/>
            <person name="Li Y."/>
            <person name="Yu H."/>
            <person name="Cui Y."/>
            <person name="Wang N."/>
            <person name="Chen C."/>
            <person name="Wu H."/>
            <person name="Zhao Y."/>
            <person name="Zhang J."/>
            <person name="Li Y."/>
            <person name="Zhou W."/>
            <person name="Zhang B."/>
            <person name="Hu W."/>
            <person name="Eijk M."/>
            <person name="Tang J."/>
            <person name="Witsenboer H."/>
            <person name="Zhao S."/>
            <person name="Li Z."/>
            <person name="Zhang A."/>
            <person name="Wang D."/>
            <person name="Liang C."/>
        </authorList>
    </citation>
    <scope>NUCLEOTIDE SEQUENCE [LARGE SCALE GENOMIC DNA]</scope>
    <source>
        <strain evidence="2">cv. G1812</strain>
    </source>
</reference>
<reference evidence="3" key="1">
    <citation type="journal article" date="2013" name="Nature">
        <title>Draft genome of the wheat A-genome progenitor Triticum urartu.</title>
        <authorList>
            <person name="Ling H.Q."/>
            <person name="Zhao S."/>
            <person name="Liu D."/>
            <person name="Wang J."/>
            <person name="Sun H."/>
            <person name="Zhang C."/>
            <person name="Fan H."/>
            <person name="Li D."/>
            <person name="Dong L."/>
            <person name="Tao Y."/>
            <person name="Gao C."/>
            <person name="Wu H."/>
            <person name="Li Y."/>
            <person name="Cui Y."/>
            <person name="Guo X."/>
            <person name="Zheng S."/>
            <person name="Wang B."/>
            <person name="Yu K."/>
            <person name="Liang Q."/>
            <person name="Yang W."/>
            <person name="Lou X."/>
            <person name="Chen J."/>
            <person name="Feng M."/>
            <person name="Jian J."/>
            <person name="Zhang X."/>
            <person name="Luo G."/>
            <person name="Jiang Y."/>
            <person name="Liu J."/>
            <person name="Wang Z."/>
            <person name="Sha Y."/>
            <person name="Zhang B."/>
            <person name="Wu H."/>
            <person name="Tang D."/>
            <person name="Shen Q."/>
            <person name="Xue P."/>
            <person name="Zou S."/>
            <person name="Wang X."/>
            <person name="Liu X."/>
            <person name="Wang F."/>
            <person name="Yang Y."/>
            <person name="An X."/>
            <person name="Dong Z."/>
            <person name="Zhang K."/>
            <person name="Zhang X."/>
            <person name="Luo M.C."/>
            <person name="Dvorak J."/>
            <person name="Tong Y."/>
            <person name="Wang J."/>
            <person name="Yang H."/>
            <person name="Li Z."/>
            <person name="Wang D."/>
            <person name="Zhang A."/>
            <person name="Wang J."/>
        </authorList>
    </citation>
    <scope>NUCLEOTIDE SEQUENCE</scope>
    <source>
        <strain evidence="3">cv. G1812</strain>
    </source>
</reference>